<organism evidence="2 3">
    <name type="scientific">Haemaphysalis longicornis</name>
    <name type="common">Bush tick</name>
    <dbReference type="NCBI Taxonomy" id="44386"/>
    <lineage>
        <taxon>Eukaryota</taxon>
        <taxon>Metazoa</taxon>
        <taxon>Ecdysozoa</taxon>
        <taxon>Arthropoda</taxon>
        <taxon>Chelicerata</taxon>
        <taxon>Arachnida</taxon>
        <taxon>Acari</taxon>
        <taxon>Parasitiformes</taxon>
        <taxon>Ixodida</taxon>
        <taxon>Ixodoidea</taxon>
        <taxon>Ixodidae</taxon>
        <taxon>Haemaphysalinae</taxon>
        <taxon>Haemaphysalis</taxon>
    </lineage>
</organism>
<comment type="caution">
    <text evidence="2">The sequence shown here is derived from an EMBL/GenBank/DDBJ whole genome shotgun (WGS) entry which is preliminary data.</text>
</comment>
<feature type="region of interest" description="Disordered" evidence="1">
    <location>
        <begin position="27"/>
        <end position="74"/>
    </location>
</feature>
<dbReference type="VEuPathDB" id="VectorBase:HLOH_044242"/>
<name>A0A9J6GWU4_HAELO</name>
<evidence type="ECO:0000256" key="1">
    <source>
        <dbReference type="SAM" id="MobiDB-lite"/>
    </source>
</evidence>
<protein>
    <submittedName>
        <fullName evidence="2">Uncharacterized protein</fullName>
    </submittedName>
</protein>
<sequence length="102" mass="11311">MPTAWPQLHKPGHQLLSGHPVALLRESIEQGEGISSGKEETPEAQSPQVTAGNNQRLKTLKPDEQKAENLVNSPKTSAQICLHTQNIYHLKERCTEKTTFMA</sequence>
<evidence type="ECO:0000313" key="3">
    <source>
        <dbReference type="Proteomes" id="UP000821853"/>
    </source>
</evidence>
<accession>A0A9J6GWU4</accession>
<proteinExistence type="predicted"/>
<gene>
    <name evidence="2" type="ORF">HPB48_023586</name>
</gene>
<evidence type="ECO:0000313" key="2">
    <source>
        <dbReference type="EMBL" id="KAH9382951.1"/>
    </source>
</evidence>
<dbReference type="AlphaFoldDB" id="A0A9J6GWU4"/>
<keyword evidence="3" id="KW-1185">Reference proteome</keyword>
<reference evidence="2 3" key="1">
    <citation type="journal article" date="2020" name="Cell">
        <title>Large-Scale Comparative Analyses of Tick Genomes Elucidate Their Genetic Diversity and Vector Capacities.</title>
        <authorList>
            <consortium name="Tick Genome and Microbiome Consortium (TIGMIC)"/>
            <person name="Jia N."/>
            <person name="Wang J."/>
            <person name="Shi W."/>
            <person name="Du L."/>
            <person name="Sun Y."/>
            <person name="Zhan W."/>
            <person name="Jiang J.F."/>
            <person name="Wang Q."/>
            <person name="Zhang B."/>
            <person name="Ji P."/>
            <person name="Bell-Sakyi L."/>
            <person name="Cui X.M."/>
            <person name="Yuan T.T."/>
            <person name="Jiang B.G."/>
            <person name="Yang W.F."/>
            <person name="Lam T.T."/>
            <person name="Chang Q.C."/>
            <person name="Ding S.J."/>
            <person name="Wang X.J."/>
            <person name="Zhu J.G."/>
            <person name="Ruan X.D."/>
            <person name="Zhao L."/>
            <person name="Wei J.T."/>
            <person name="Ye R.Z."/>
            <person name="Que T.C."/>
            <person name="Du C.H."/>
            <person name="Zhou Y.H."/>
            <person name="Cheng J.X."/>
            <person name="Dai P.F."/>
            <person name="Guo W.B."/>
            <person name="Han X.H."/>
            <person name="Huang E.J."/>
            <person name="Li L.F."/>
            <person name="Wei W."/>
            <person name="Gao Y.C."/>
            <person name="Liu J.Z."/>
            <person name="Shao H.Z."/>
            <person name="Wang X."/>
            <person name="Wang C.C."/>
            <person name="Yang T.C."/>
            <person name="Huo Q.B."/>
            <person name="Li W."/>
            <person name="Chen H.Y."/>
            <person name="Chen S.E."/>
            <person name="Zhou L.G."/>
            <person name="Ni X.B."/>
            <person name="Tian J.H."/>
            <person name="Sheng Y."/>
            <person name="Liu T."/>
            <person name="Pan Y.S."/>
            <person name="Xia L.Y."/>
            <person name="Li J."/>
            <person name="Zhao F."/>
            <person name="Cao W.C."/>
        </authorList>
    </citation>
    <scope>NUCLEOTIDE SEQUENCE [LARGE SCALE GENOMIC DNA]</scope>
    <source>
        <strain evidence="2">HaeL-2018</strain>
    </source>
</reference>
<dbReference type="EMBL" id="JABSTR010000723">
    <property type="protein sequence ID" value="KAH9382951.1"/>
    <property type="molecule type" value="Genomic_DNA"/>
</dbReference>
<feature type="compositionally biased region" description="Polar residues" evidence="1">
    <location>
        <begin position="43"/>
        <end position="57"/>
    </location>
</feature>
<dbReference type="Proteomes" id="UP000821853">
    <property type="component" value="Unassembled WGS sequence"/>
</dbReference>